<keyword evidence="3" id="KW-1185">Reference proteome</keyword>
<accession>A0A9Q3I0Z2</accession>
<gene>
    <name evidence="2" type="ORF">O181_063077</name>
</gene>
<dbReference type="EMBL" id="AVOT02030229">
    <property type="protein sequence ID" value="MBW0523362.1"/>
    <property type="molecule type" value="Genomic_DNA"/>
</dbReference>
<dbReference type="OrthoDB" id="2502979at2759"/>
<protein>
    <submittedName>
        <fullName evidence="2">Uncharacterized protein</fullName>
    </submittedName>
</protein>
<evidence type="ECO:0000313" key="3">
    <source>
        <dbReference type="Proteomes" id="UP000765509"/>
    </source>
</evidence>
<feature type="region of interest" description="Disordered" evidence="1">
    <location>
        <begin position="236"/>
        <end position="255"/>
    </location>
</feature>
<proteinExistence type="predicted"/>
<reference evidence="2" key="1">
    <citation type="submission" date="2021-03" db="EMBL/GenBank/DDBJ databases">
        <title>Draft genome sequence of rust myrtle Austropuccinia psidii MF-1, a brazilian biotype.</title>
        <authorList>
            <person name="Quecine M.C."/>
            <person name="Pachon D.M.R."/>
            <person name="Bonatelli M.L."/>
            <person name="Correr F.H."/>
            <person name="Franceschini L.M."/>
            <person name="Leite T.F."/>
            <person name="Margarido G.R.A."/>
            <person name="Almeida C.A."/>
            <person name="Ferrarezi J.A."/>
            <person name="Labate C.A."/>
        </authorList>
    </citation>
    <scope>NUCLEOTIDE SEQUENCE</scope>
    <source>
        <strain evidence="2">MF-1</strain>
    </source>
</reference>
<dbReference type="Proteomes" id="UP000765509">
    <property type="component" value="Unassembled WGS sequence"/>
</dbReference>
<evidence type="ECO:0000313" key="2">
    <source>
        <dbReference type="EMBL" id="MBW0523362.1"/>
    </source>
</evidence>
<sequence length="332" mass="37738">MNTKALRRDCSWADWWCRADCPRLKDSAQVRLCLWLRPAVHALYQGQPARLRPAPAAGKMKFLNPSRGSLLNLNFRQKLSTSSWSLRILRPNSTNALESSQKYPSADESAAIDLRKPFTNFKKLNDLINHLNQRAAFLAKLENLQAPPCSKPVLPTSNVTNIDLAAAKPRRRTYEEDPEFKFERKRGKRHVMIALKNSKSSGSNQPQKLEAIPELDISLRRPGIKKVTLKLPMEWSRPTNNQETNNFQDQSADQKIQPNQRSEIEEFVQMYLGPLVCANSKVDLSLLYGNQAKPSLCFETEHEDNIGEREIGGLNRSQILHLILNSDSQPSN</sequence>
<feature type="compositionally biased region" description="Polar residues" evidence="1">
    <location>
        <begin position="237"/>
        <end position="255"/>
    </location>
</feature>
<evidence type="ECO:0000256" key="1">
    <source>
        <dbReference type="SAM" id="MobiDB-lite"/>
    </source>
</evidence>
<dbReference type="AlphaFoldDB" id="A0A9Q3I0Z2"/>
<organism evidence="2 3">
    <name type="scientific">Austropuccinia psidii MF-1</name>
    <dbReference type="NCBI Taxonomy" id="1389203"/>
    <lineage>
        <taxon>Eukaryota</taxon>
        <taxon>Fungi</taxon>
        <taxon>Dikarya</taxon>
        <taxon>Basidiomycota</taxon>
        <taxon>Pucciniomycotina</taxon>
        <taxon>Pucciniomycetes</taxon>
        <taxon>Pucciniales</taxon>
        <taxon>Sphaerophragmiaceae</taxon>
        <taxon>Austropuccinia</taxon>
    </lineage>
</organism>
<name>A0A9Q3I0Z2_9BASI</name>
<comment type="caution">
    <text evidence="2">The sequence shown here is derived from an EMBL/GenBank/DDBJ whole genome shotgun (WGS) entry which is preliminary data.</text>
</comment>